<evidence type="ECO:0000313" key="1">
    <source>
        <dbReference type="EMBL" id="SAK50577.1"/>
    </source>
</evidence>
<dbReference type="STRING" id="1777143.AWB82_01440"/>
<reference evidence="1" key="1">
    <citation type="submission" date="2016-01" db="EMBL/GenBank/DDBJ databases">
        <authorList>
            <person name="Peeters C."/>
        </authorList>
    </citation>
    <scope>NUCLEOTIDE SEQUENCE [LARGE SCALE GENOMIC DNA]</scope>
    <source>
        <strain evidence="1">LMG 29325</strain>
    </source>
</reference>
<dbReference type="OrthoDB" id="6537357at2"/>
<dbReference type="Proteomes" id="UP000054596">
    <property type="component" value="Unassembled WGS sequence"/>
</dbReference>
<evidence type="ECO:0008006" key="3">
    <source>
        <dbReference type="Google" id="ProtNLM"/>
    </source>
</evidence>
<keyword evidence="2" id="KW-1185">Reference proteome</keyword>
<dbReference type="AlphaFoldDB" id="A0A158A0B0"/>
<dbReference type="RefSeq" id="WP_086966451.1">
    <property type="nucleotide sequence ID" value="NZ_FCOJ02000007.1"/>
</dbReference>
<organism evidence="1 2">
    <name type="scientific">Caballeronia glebae</name>
    <dbReference type="NCBI Taxonomy" id="1777143"/>
    <lineage>
        <taxon>Bacteria</taxon>
        <taxon>Pseudomonadati</taxon>
        <taxon>Pseudomonadota</taxon>
        <taxon>Betaproteobacteria</taxon>
        <taxon>Burkholderiales</taxon>
        <taxon>Burkholderiaceae</taxon>
        <taxon>Caballeronia</taxon>
    </lineage>
</organism>
<name>A0A158A0B0_9BURK</name>
<sequence length="194" mass="21411">MNNKGSLIVLAHPAPHFEEEFNAWYDTEHLPERMAVPGFEAARRYVCMSGSRSYLAVYDIESYGVLESEAYLAVSFDRSSPWTKRVTSRSRVHRSAGVQIYPGNALTPAAARTLMLRFSGLERHAGEAIVAGMRANFEALPQTVLVRVFAHDTGAGIDFIGLVDALGPVGEIIDRKLFGDYAKALDLVNLYAPY</sequence>
<proteinExistence type="predicted"/>
<dbReference type="EMBL" id="FCOJ02000007">
    <property type="protein sequence ID" value="SAK50577.1"/>
    <property type="molecule type" value="Genomic_DNA"/>
</dbReference>
<accession>A0A158A0B0</accession>
<dbReference type="SUPFAM" id="SSF54909">
    <property type="entry name" value="Dimeric alpha+beta barrel"/>
    <property type="match status" value="1"/>
</dbReference>
<dbReference type="InterPro" id="IPR011008">
    <property type="entry name" value="Dimeric_a/b-barrel"/>
</dbReference>
<protein>
    <recommendedName>
        <fullName evidence="3">EthD domain-containing protein</fullName>
    </recommendedName>
</protein>
<evidence type="ECO:0000313" key="2">
    <source>
        <dbReference type="Proteomes" id="UP000054596"/>
    </source>
</evidence>
<comment type="caution">
    <text evidence="1">The sequence shown here is derived from an EMBL/GenBank/DDBJ whole genome shotgun (WGS) entry which is preliminary data.</text>
</comment>
<gene>
    <name evidence="1" type="ORF">AWB82_01440</name>
</gene>